<protein>
    <recommendedName>
        <fullName evidence="10">Tyrosine--tRNA ligase</fullName>
        <ecNumber evidence="10">6.1.1.1</ecNumber>
    </recommendedName>
    <alternativeName>
        <fullName evidence="10">Tyrosyl-tRNA synthetase</fullName>
        <shortName evidence="10">TyrRS</shortName>
    </alternativeName>
</protein>
<dbReference type="SUPFAM" id="SSF55174">
    <property type="entry name" value="Alpha-L RNA-binding motif"/>
    <property type="match status" value="1"/>
</dbReference>
<organism evidence="13 14">
    <name type="scientific">Helicobacter brantae</name>
    <dbReference type="NCBI Taxonomy" id="375927"/>
    <lineage>
        <taxon>Bacteria</taxon>
        <taxon>Pseudomonadati</taxon>
        <taxon>Campylobacterota</taxon>
        <taxon>Epsilonproteobacteria</taxon>
        <taxon>Campylobacterales</taxon>
        <taxon>Helicobacteraceae</taxon>
        <taxon>Helicobacter</taxon>
    </lineage>
</organism>
<dbReference type="FunFam" id="1.10.240.10:FF:000006">
    <property type="entry name" value="Tyrosine--tRNA ligase"/>
    <property type="match status" value="1"/>
</dbReference>
<dbReference type="FunFam" id="3.40.50.620:FF:000061">
    <property type="entry name" value="Tyrosine--tRNA ligase"/>
    <property type="match status" value="1"/>
</dbReference>
<dbReference type="NCBIfam" id="TIGR00234">
    <property type="entry name" value="tyrS"/>
    <property type="match status" value="1"/>
</dbReference>
<accession>A0A3D8J3V7</accession>
<comment type="caution">
    <text evidence="13">The sequence shown here is derived from an EMBL/GenBank/DDBJ whole genome shotgun (WGS) entry which is preliminary data.</text>
</comment>
<dbReference type="SUPFAM" id="SSF52374">
    <property type="entry name" value="Nucleotidylyl transferase"/>
    <property type="match status" value="1"/>
</dbReference>
<dbReference type="InterPro" id="IPR014729">
    <property type="entry name" value="Rossmann-like_a/b/a_fold"/>
</dbReference>
<evidence type="ECO:0000256" key="5">
    <source>
        <dbReference type="ARBA" id="ARBA00022840"/>
    </source>
</evidence>
<dbReference type="GO" id="GO:0004831">
    <property type="term" value="F:tyrosine-tRNA ligase activity"/>
    <property type="evidence" value="ECO:0007669"/>
    <property type="project" value="UniProtKB-UniRule"/>
</dbReference>
<evidence type="ECO:0000313" key="14">
    <source>
        <dbReference type="Proteomes" id="UP000257045"/>
    </source>
</evidence>
<dbReference type="Gene3D" id="3.40.50.620">
    <property type="entry name" value="HUPs"/>
    <property type="match status" value="1"/>
</dbReference>
<dbReference type="GO" id="GO:0005829">
    <property type="term" value="C:cytosol"/>
    <property type="evidence" value="ECO:0007669"/>
    <property type="project" value="TreeGrafter"/>
</dbReference>
<name>A0A3D8J3V7_9HELI</name>
<feature type="domain" description="RNA-binding S4" evidence="12">
    <location>
        <begin position="341"/>
        <end position="400"/>
    </location>
</feature>
<dbReference type="PANTHER" id="PTHR11766">
    <property type="entry name" value="TYROSYL-TRNA SYNTHETASE"/>
    <property type="match status" value="1"/>
</dbReference>
<feature type="short sequence motif" description="'HIGH' region" evidence="10">
    <location>
        <begin position="47"/>
        <end position="56"/>
    </location>
</feature>
<dbReference type="Pfam" id="PF00579">
    <property type="entry name" value="tRNA-synt_1b"/>
    <property type="match status" value="1"/>
</dbReference>
<dbReference type="Gene3D" id="3.10.290.10">
    <property type="entry name" value="RNA-binding S4 domain"/>
    <property type="match status" value="1"/>
</dbReference>
<dbReference type="InterPro" id="IPR036986">
    <property type="entry name" value="S4_RNA-bd_sf"/>
</dbReference>
<gene>
    <name evidence="10" type="primary">tyrS</name>
    <name evidence="13" type="ORF">CQA58_02590</name>
</gene>
<evidence type="ECO:0000256" key="9">
    <source>
        <dbReference type="ARBA" id="ARBA00048248"/>
    </source>
</evidence>
<keyword evidence="8 10" id="KW-0030">Aminoacyl-tRNA synthetase</keyword>
<dbReference type="PROSITE" id="PS00178">
    <property type="entry name" value="AA_TRNA_LIGASE_I"/>
    <property type="match status" value="1"/>
</dbReference>
<dbReference type="InterPro" id="IPR024108">
    <property type="entry name" value="Tyr-tRNA-ligase_bac_2"/>
</dbReference>
<evidence type="ECO:0000256" key="2">
    <source>
        <dbReference type="ARBA" id="ARBA00022490"/>
    </source>
</evidence>
<comment type="subcellular location">
    <subcellularLocation>
        <location evidence="10">Cytoplasm</location>
    </subcellularLocation>
</comment>
<proteinExistence type="inferred from homology"/>
<evidence type="ECO:0000256" key="8">
    <source>
        <dbReference type="ARBA" id="ARBA00023146"/>
    </source>
</evidence>
<dbReference type="InterPro" id="IPR002942">
    <property type="entry name" value="S4_RNA-bd"/>
</dbReference>
<evidence type="ECO:0000256" key="6">
    <source>
        <dbReference type="ARBA" id="ARBA00022884"/>
    </source>
</evidence>
<feature type="binding site" evidence="10">
    <location>
        <position position="235"/>
    </location>
    <ligand>
        <name>ATP</name>
        <dbReference type="ChEBI" id="CHEBI:30616"/>
    </ligand>
</feature>
<dbReference type="EMBL" id="NXLV01000003">
    <property type="protein sequence ID" value="RDU71451.1"/>
    <property type="molecule type" value="Genomic_DNA"/>
</dbReference>
<dbReference type="HAMAP" id="MF_02007">
    <property type="entry name" value="Tyr_tRNA_synth_type2"/>
    <property type="match status" value="1"/>
</dbReference>
<dbReference type="PRINTS" id="PR01040">
    <property type="entry name" value="TRNASYNTHTYR"/>
</dbReference>
<dbReference type="SMART" id="SM00363">
    <property type="entry name" value="S4"/>
    <property type="match status" value="1"/>
</dbReference>
<evidence type="ECO:0000256" key="1">
    <source>
        <dbReference type="ARBA" id="ARBA00011738"/>
    </source>
</evidence>
<keyword evidence="3 10" id="KW-0436">Ligase</keyword>
<dbReference type="EC" id="6.1.1.1" evidence="10"/>
<evidence type="ECO:0000256" key="7">
    <source>
        <dbReference type="ARBA" id="ARBA00022917"/>
    </source>
</evidence>
<evidence type="ECO:0000256" key="11">
    <source>
        <dbReference type="PROSITE-ProRule" id="PRU00182"/>
    </source>
</evidence>
<keyword evidence="2 10" id="KW-0963">Cytoplasm</keyword>
<evidence type="ECO:0000256" key="4">
    <source>
        <dbReference type="ARBA" id="ARBA00022741"/>
    </source>
</evidence>
<dbReference type="InterPro" id="IPR024088">
    <property type="entry name" value="Tyr-tRNA-ligase_bac-type"/>
</dbReference>
<sequence length="402" mass="45561">MQERIKEALSEIMRGSAEIIGIERIEELVKRFFESGERYILKAGFDPTAPDLHLGHTVVLQKLATFQKYGAFVKFLIGDFTACIGDPTGKSETRKPLTQEQVQQNALTYQEQVFKILDPSLCEVVFNSTWLTPLGSVGMIELTGKFSVARMLERDDFTKRFKSNQPISIVEFIYPLLQGYDSVALKSDIELGGNDQKFNLLMGRTLQRAYEIGKEQSVMMMPLLEGLDGVQKMSKSLGNYVGITEEAKQMYAKILSISDDLMWKYYELLSSKSLTEIEEIKQNVLKGTLHPKVAKENLALEIVERYHDTKEAFGAKEAFDRVFSKNEIPQEMESFTFGSGEWVCSIAKESGLVDSTSQARREIKAGAFKINQEKVSDENLKLQSGEYVFQIGKRKFAKIIIR</sequence>
<keyword evidence="5 10" id="KW-0067">ATP-binding</keyword>
<dbReference type="Gene3D" id="1.10.240.10">
    <property type="entry name" value="Tyrosyl-Transfer RNA Synthetase"/>
    <property type="match status" value="1"/>
</dbReference>
<feature type="short sequence motif" description="'KMSKS' region" evidence="10">
    <location>
        <begin position="232"/>
        <end position="236"/>
    </location>
</feature>
<dbReference type="Proteomes" id="UP000257045">
    <property type="component" value="Unassembled WGS sequence"/>
</dbReference>
<comment type="similarity">
    <text evidence="10">Belongs to the class-I aminoacyl-tRNA synthetase family. TyrS type 2 subfamily.</text>
</comment>
<dbReference type="CDD" id="cd00805">
    <property type="entry name" value="TyrRS_core"/>
    <property type="match status" value="1"/>
</dbReference>
<evidence type="ECO:0000313" key="13">
    <source>
        <dbReference type="EMBL" id="RDU71451.1"/>
    </source>
</evidence>
<dbReference type="OrthoDB" id="9804243at2"/>
<dbReference type="RefSeq" id="WP_115569163.1">
    <property type="nucleotide sequence ID" value="NZ_NXLV01000003.1"/>
</dbReference>
<evidence type="ECO:0000256" key="3">
    <source>
        <dbReference type="ARBA" id="ARBA00022598"/>
    </source>
</evidence>
<comment type="catalytic activity">
    <reaction evidence="9 10">
        <text>tRNA(Tyr) + L-tyrosine + ATP = L-tyrosyl-tRNA(Tyr) + AMP + diphosphate + H(+)</text>
        <dbReference type="Rhea" id="RHEA:10220"/>
        <dbReference type="Rhea" id="RHEA-COMP:9706"/>
        <dbReference type="Rhea" id="RHEA-COMP:9707"/>
        <dbReference type="ChEBI" id="CHEBI:15378"/>
        <dbReference type="ChEBI" id="CHEBI:30616"/>
        <dbReference type="ChEBI" id="CHEBI:33019"/>
        <dbReference type="ChEBI" id="CHEBI:58315"/>
        <dbReference type="ChEBI" id="CHEBI:78442"/>
        <dbReference type="ChEBI" id="CHEBI:78536"/>
        <dbReference type="ChEBI" id="CHEBI:456215"/>
        <dbReference type="EC" id="6.1.1.1"/>
    </reaction>
</comment>
<dbReference type="InterPro" id="IPR002305">
    <property type="entry name" value="aa-tRNA-synth_Ic"/>
</dbReference>
<dbReference type="GO" id="GO:0003723">
    <property type="term" value="F:RNA binding"/>
    <property type="evidence" value="ECO:0007669"/>
    <property type="project" value="UniProtKB-KW"/>
</dbReference>
<evidence type="ECO:0000259" key="12">
    <source>
        <dbReference type="SMART" id="SM00363"/>
    </source>
</evidence>
<dbReference type="PROSITE" id="PS50889">
    <property type="entry name" value="S4"/>
    <property type="match status" value="1"/>
</dbReference>
<keyword evidence="14" id="KW-1185">Reference proteome</keyword>
<dbReference type="Pfam" id="PF01479">
    <property type="entry name" value="S4"/>
    <property type="match status" value="1"/>
</dbReference>
<keyword evidence="7 10" id="KW-0648">Protein biosynthesis</keyword>
<dbReference type="GO" id="GO:0005524">
    <property type="term" value="F:ATP binding"/>
    <property type="evidence" value="ECO:0007669"/>
    <property type="project" value="UniProtKB-UniRule"/>
</dbReference>
<comment type="function">
    <text evidence="10">Catalyzes the attachment of tyrosine to tRNA(Tyr) in a two-step reaction: tyrosine is first activated by ATP to form Tyr-AMP and then transferred to the acceptor end of tRNA(Tyr).</text>
</comment>
<dbReference type="InterPro" id="IPR001412">
    <property type="entry name" value="aa-tRNA-synth_I_CS"/>
</dbReference>
<comment type="subunit">
    <text evidence="1 10">Homodimer.</text>
</comment>
<reference evidence="13 14" key="1">
    <citation type="submission" date="2018-04" db="EMBL/GenBank/DDBJ databases">
        <title>Novel Campyloabacter and Helicobacter Species and Strains.</title>
        <authorList>
            <person name="Mannion A.J."/>
            <person name="Shen Z."/>
            <person name="Fox J.G."/>
        </authorList>
    </citation>
    <scope>NUCLEOTIDE SEQUENCE [LARGE SCALE GENOMIC DNA]</scope>
    <source>
        <strain evidence="13 14">MIT 04-9366</strain>
    </source>
</reference>
<dbReference type="GO" id="GO:0006437">
    <property type="term" value="P:tyrosyl-tRNA aminoacylation"/>
    <property type="evidence" value="ECO:0007669"/>
    <property type="project" value="UniProtKB-UniRule"/>
</dbReference>
<dbReference type="PANTHER" id="PTHR11766:SF1">
    <property type="entry name" value="TYROSINE--TRNA LIGASE"/>
    <property type="match status" value="1"/>
</dbReference>
<dbReference type="CDD" id="cd00165">
    <property type="entry name" value="S4"/>
    <property type="match status" value="1"/>
</dbReference>
<keyword evidence="4 10" id="KW-0547">Nucleotide-binding</keyword>
<dbReference type="InterPro" id="IPR002307">
    <property type="entry name" value="Tyr-tRNA-ligase"/>
</dbReference>
<keyword evidence="6 11" id="KW-0694">RNA-binding</keyword>
<dbReference type="AlphaFoldDB" id="A0A3D8J3V7"/>
<evidence type="ECO:0000256" key="10">
    <source>
        <dbReference type="HAMAP-Rule" id="MF_02007"/>
    </source>
</evidence>